<dbReference type="EMBL" id="UINC01074816">
    <property type="protein sequence ID" value="SVC12384.1"/>
    <property type="molecule type" value="Genomic_DNA"/>
</dbReference>
<dbReference type="SUPFAM" id="SSF50104">
    <property type="entry name" value="Translation proteins SH3-like domain"/>
    <property type="match status" value="1"/>
</dbReference>
<dbReference type="HAMAP" id="MF_01326_B">
    <property type="entry name" value="Ribosomal_uL24_B"/>
    <property type="match status" value="1"/>
</dbReference>
<dbReference type="Pfam" id="PF00467">
    <property type="entry name" value="KOW"/>
    <property type="match status" value="1"/>
</dbReference>
<dbReference type="GO" id="GO:0006412">
    <property type="term" value="P:translation"/>
    <property type="evidence" value="ECO:0007669"/>
    <property type="project" value="InterPro"/>
</dbReference>
<dbReference type="InterPro" id="IPR005825">
    <property type="entry name" value="Ribosomal_uL24_CS"/>
</dbReference>
<dbReference type="NCBIfam" id="TIGR01079">
    <property type="entry name" value="rplX_bact"/>
    <property type="match status" value="1"/>
</dbReference>
<feature type="domain" description="KOW" evidence="4">
    <location>
        <begin position="6"/>
        <end position="33"/>
    </location>
</feature>
<evidence type="ECO:0000313" key="5">
    <source>
        <dbReference type="EMBL" id="SVC12384.1"/>
    </source>
</evidence>
<dbReference type="GO" id="GO:1990904">
    <property type="term" value="C:ribonucleoprotein complex"/>
    <property type="evidence" value="ECO:0007669"/>
    <property type="project" value="UniProtKB-KW"/>
</dbReference>
<dbReference type="InterPro" id="IPR014722">
    <property type="entry name" value="Rib_uL2_dom2"/>
</dbReference>
<gene>
    <name evidence="5" type="ORF">METZ01_LOCUS265238</name>
</gene>
<evidence type="ECO:0000256" key="1">
    <source>
        <dbReference type="ARBA" id="ARBA00010618"/>
    </source>
</evidence>
<keyword evidence="3" id="KW-0687">Ribonucleoprotein</keyword>
<accession>A0A382JJ40</accession>
<dbReference type="GO" id="GO:0003723">
    <property type="term" value="F:RNA binding"/>
    <property type="evidence" value="ECO:0007669"/>
    <property type="project" value="InterPro"/>
</dbReference>
<dbReference type="InterPro" id="IPR041988">
    <property type="entry name" value="Ribosomal_uL24_KOW"/>
</dbReference>
<dbReference type="InterPro" id="IPR003256">
    <property type="entry name" value="Ribosomal_uL24"/>
</dbReference>
<dbReference type="SMART" id="SM00739">
    <property type="entry name" value="KOW"/>
    <property type="match status" value="1"/>
</dbReference>
<feature type="non-terminal residue" evidence="5">
    <location>
        <position position="85"/>
    </location>
</feature>
<organism evidence="5">
    <name type="scientific">marine metagenome</name>
    <dbReference type="NCBI Taxonomy" id="408172"/>
    <lineage>
        <taxon>unclassified sequences</taxon>
        <taxon>metagenomes</taxon>
        <taxon>ecological metagenomes</taxon>
    </lineage>
</organism>
<protein>
    <recommendedName>
        <fullName evidence="4">KOW domain-containing protein</fullName>
    </recommendedName>
</protein>
<evidence type="ECO:0000259" key="4">
    <source>
        <dbReference type="SMART" id="SM00739"/>
    </source>
</evidence>
<dbReference type="PROSITE" id="PS01108">
    <property type="entry name" value="RIBOSOMAL_L24"/>
    <property type="match status" value="1"/>
</dbReference>
<dbReference type="InterPro" id="IPR057264">
    <property type="entry name" value="Ribosomal_uL24_C"/>
</dbReference>
<dbReference type="CDD" id="cd06089">
    <property type="entry name" value="KOW_RPL26"/>
    <property type="match status" value="1"/>
</dbReference>
<reference evidence="5" key="1">
    <citation type="submission" date="2018-05" db="EMBL/GenBank/DDBJ databases">
        <authorList>
            <person name="Lanie J.A."/>
            <person name="Ng W.-L."/>
            <person name="Kazmierczak K.M."/>
            <person name="Andrzejewski T.M."/>
            <person name="Davidsen T.M."/>
            <person name="Wayne K.J."/>
            <person name="Tettelin H."/>
            <person name="Glass J.I."/>
            <person name="Rusch D."/>
            <person name="Podicherti R."/>
            <person name="Tsui H.-C.T."/>
            <person name="Winkler M.E."/>
        </authorList>
    </citation>
    <scope>NUCLEOTIDE SEQUENCE</scope>
</reference>
<name>A0A382JJ40_9ZZZZ</name>
<proteinExistence type="inferred from homology"/>
<keyword evidence="2" id="KW-0689">Ribosomal protein</keyword>
<dbReference type="InterPro" id="IPR005824">
    <property type="entry name" value="KOW"/>
</dbReference>
<dbReference type="GO" id="GO:0005840">
    <property type="term" value="C:ribosome"/>
    <property type="evidence" value="ECO:0007669"/>
    <property type="project" value="UniProtKB-KW"/>
</dbReference>
<dbReference type="Gene3D" id="2.30.30.30">
    <property type="match status" value="1"/>
</dbReference>
<sequence>MPRRVNIRKNDQVYVISGKDRGKTGRVMMVLPREEKVLVEGVNMVKKAVKSNPSKNVKGGLVESERPLHISNVAVVCPDTNAPSR</sequence>
<dbReference type="InterPro" id="IPR008991">
    <property type="entry name" value="Translation_prot_SH3-like_sf"/>
</dbReference>
<dbReference type="GO" id="GO:0003735">
    <property type="term" value="F:structural constituent of ribosome"/>
    <property type="evidence" value="ECO:0007669"/>
    <property type="project" value="InterPro"/>
</dbReference>
<evidence type="ECO:0000256" key="2">
    <source>
        <dbReference type="ARBA" id="ARBA00022980"/>
    </source>
</evidence>
<dbReference type="PANTHER" id="PTHR12903">
    <property type="entry name" value="MITOCHONDRIAL RIBOSOMAL PROTEIN L24"/>
    <property type="match status" value="1"/>
</dbReference>
<comment type="similarity">
    <text evidence="1">Belongs to the universal ribosomal protein uL24 family.</text>
</comment>
<evidence type="ECO:0000256" key="3">
    <source>
        <dbReference type="ARBA" id="ARBA00023274"/>
    </source>
</evidence>
<dbReference type="Pfam" id="PF17136">
    <property type="entry name" value="ribosomal_L24"/>
    <property type="match status" value="1"/>
</dbReference>
<dbReference type="AlphaFoldDB" id="A0A382JJ40"/>